<gene>
    <name evidence="1" type="ORF">SAMN05216481_10370</name>
</gene>
<evidence type="ECO:0000313" key="1">
    <source>
        <dbReference type="EMBL" id="SEP96874.1"/>
    </source>
</evidence>
<accession>A0A1H9C6W2</accession>
<protein>
    <recommendedName>
        <fullName evidence="3">DUF3558 domain-containing protein</fullName>
    </recommendedName>
</protein>
<dbReference type="STRING" id="403935.SAMN05216481_10370"/>
<dbReference type="EMBL" id="FOET01000003">
    <property type="protein sequence ID" value="SEP96874.1"/>
    <property type="molecule type" value="Genomic_DNA"/>
</dbReference>
<evidence type="ECO:0008006" key="3">
    <source>
        <dbReference type="Google" id="ProtNLM"/>
    </source>
</evidence>
<reference evidence="1 2" key="1">
    <citation type="submission" date="2016-10" db="EMBL/GenBank/DDBJ databases">
        <authorList>
            <person name="de Groot N.N."/>
        </authorList>
    </citation>
    <scope>NUCLEOTIDE SEQUENCE [LARGE SCALE GENOMIC DNA]</scope>
    <source>
        <strain evidence="1 2">CGMCC 4.3519</strain>
    </source>
</reference>
<dbReference type="Proteomes" id="UP000199055">
    <property type="component" value="Unassembled WGS sequence"/>
</dbReference>
<dbReference type="AlphaFoldDB" id="A0A1H9C6W2"/>
<proteinExistence type="predicted"/>
<name>A0A1H9C6W2_9ACTN</name>
<evidence type="ECO:0000313" key="2">
    <source>
        <dbReference type="Proteomes" id="UP000199055"/>
    </source>
</evidence>
<organism evidence="1 2">
    <name type="scientific">Streptomyces radiopugnans</name>
    <dbReference type="NCBI Taxonomy" id="403935"/>
    <lineage>
        <taxon>Bacteria</taxon>
        <taxon>Bacillati</taxon>
        <taxon>Actinomycetota</taxon>
        <taxon>Actinomycetes</taxon>
        <taxon>Kitasatosporales</taxon>
        <taxon>Streptomycetaceae</taxon>
        <taxon>Streptomyces</taxon>
    </lineage>
</organism>
<keyword evidence="2" id="KW-1185">Reference proteome</keyword>
<sequence>MGTRGKCRGPRATALLAAALAIPLSGCGGSEGYTVPEEICGRKIDPGFVRALLPEGERFEAEMTPIGDNMTRCMLSVDGQRELGIREYRDGGDFDAMEFAAERPRRFRNPEKASFGADTVVSDGKVLSLNPCTYQEERVVYILDITVNRFDADSSDGWREELERFAEAYLPVGMAETGCEE</sequence>